<proteinExistence type="predicted"/>
<organism evidence="1">
    <name type="scientific">Tanacetum cinerariifolium</name>
    <name type="common">Dalmatian daisy</name>
    <name type="synonym">Chrysanthemum cinerariifolium</name>
    <dbReference type="NCBI Taxonomy" id="118510"/>
    <lineage>
        <taxon>Eukaryota</taxon>
        <taxon>Viridiplantae</taxon>
        <taxon>Streptophyta</taxon>
        <taxon>Embryophyta</taxon>
        <taxon>Tracheophyta</taxon>
        <taxon>Spermatophyta</taxon>
        <taxon>Magnoliopsida</taxon>
        <taxon>eudicotyledons</taxon>
        <taxon>Gunneridae</taxon>
        <taxon>Pentapetalae</taxon>
        <taxon>asterids</taxon>
        <taxon>campanulids</taxon>
        <taxon>Asterales</taxon>
        <taxon>Asteraceae</taxon>
        <taxon>Asteroideae</taxon>
        <taxon>Anthemideae</taxon>
        <taxon>Anthemidinae</taxon>
        <taxon>Tanacetum</taxon>
    </lineage>
</organism>
<sequence>MAALYILDKLSEAAGSAILEDKMKLVAELEALGQQTDTLKPSVYMREIVARDSARVGVLEQLLAGAHVGMRLKAGYAAEMEETG</sequence>
<dbReference type="AlphaFoldDB" id="A0A699SB55"/>
<evidence type="ECO:0000313" key="1">
    <source>
        <dbReference type="EMBL" id="GFC94692.1"/>
    </source>
</evidence>
<dbReference type="EMBL" id="BKCJ011150213">
    <property type="protein sequence ID" value="GFC94692.1"/>
    <property type="molecule type" value="Genomic_DNA"/>
</dbReference>
<name>A0A699SB55_TANCI</name>
<accession>A0A699SB55</accession>
<protein>
    <submittedName>
        <fullName evidence="1">Uncharacterized protein</fullName>
    </submittedName>
</protein>
<gene>
    <name evidence="1" type="ORF">Tci_866662</name>
</gene>
<comment type="caution">
    <text evidence="1">The sequence shown here is derived from an EMBL/GenBank/DDBJ whole genome shotgun (WGS) entry which is preliminary data.</text>
</comment>
<reference evidence="1" key="1">
    <citation type="journal article" date="2019" name="Sci. Rep.">
        <title>Draft genome of Tanacetum cinerariifolium, the natural source of mosquito coil.</title>
        <authorList>
            <person name="Yamashiro T."/>
            <person name="Shiraishi A."/>
            <person name="Satake H."/>
            <person name="Nakayama K."/>
        </authorList>
    </citation>
    <scope>NUCLEOTIDE SEQUENCE</scope>
</reference>